<evidence type="ECO:0000313" key="3">
    <source>
        <dbReference type="Proteomes" id="UP000640489"/>
    </source>
</evidence>
<feature type="chain" id="PRO_5037197081" description="Terpene cyclase/mutase family protein" evidence="1">
    <location>
        <begin position="33"/>
        <end position="451"/>
    </location>
</feature>
<dbReference type="Proteomes" id="UP000640489">
    <property type="component" value="Unassembled WGS sequence"/>
</dbReference>
<feature type="signal peptide" evidence="1">
    <location>
        <begin position="1"/>
        <end position="32"/>
    </location>
</feature>
<organism evidence="2 3">
    <name type="scientific">Nocardioides islandensis</name>
    <dbReference type="NCBI Taxonomy" id="433663"/>
    <lineage>
        <taxon>Bacteria</taxon>
        <taxon>Bacillati</taxon>
        <taxon>Actinomycetota</taxon>
        <taxon>Actinomycetes</taxon>
        <taxon>Propionibacteriales</taxon>
        <taxon>Nocardioidaceae</taxon>
        <taxon>Nocardioides</taxon>
    </lineage>
</organism>
<dbReference type="Gene3D" id="1.50.10.20">
    <property type="match status" value="1"/>
</dbReference>
<name>A0A930VCH3_9ACTN</name>
<evidence type="ECO:0000313" key="2">
    <source>
        <dbReference type="EMBL" id="MBF4763066.1"/>
    </source>
</evidence>
<protein>
    <recommendedName>
        <fullName evidence="4">Terpene cyclase/mutase family protein</fullName>
    </recommendedName>
</protein>
<comment type="caution">
    <text evidence="2">The sequence shown here is derived from an EMBL/GenBank/DDBJ whole genome shotgun (WGS) entry which is preliminary data.</text>
</comment>
<accession>A0A930VCH3</accession>
<dbReference type="EMBL" id="JADKPN010000003">
    <property type="protein sequence ID" value="MBF4763066.1"/>
    <property type="molecule type" value="Genomic_DNA"/>
</dbReference>
<proteinExistence type="predicted"/>
<dbReference type="AlphaFoldDB" id="A0A930VCH3"/>
<keyword evidence="3" id="KW-1185">Reference proteome</keyword>
<dbReference type="InterPro" id="IPR008930">
    <property type="entry name" value="Terpenoid_cyclase/PrenylTrfase"/>
</dbReference>
<evidence type="ECO:0000256" key="1">
    <source>
        <dbReference type="SAM" id="SignalP"/>
    </source>
</evidence>
<reference evidence="2" key="1">
    <citation type="submission" date="2020-11" db="EMBL/GenBank/DDBJ databases">
        <title>Nocardioides sp. nov., isolated from Soil of Cynanchum wilfordii Hemsley rhizosphere.</title>
        <authorList>
            <person name="Lee J.-S."/>
            <person name="Suh M.K."/>
            <person name="Kim J.-S."/>
        </authorList>
    </citation>
    <scope>NUCLEOTIDE SEQUENCE</scope>
    <source>
        <strain evidence="2">KCTC 19275</strain>
    </source>
</reference>
<gene>
    <name evidence="2" type="ORF">ISU07_07990</name>
</gene>
<dbReference type="RefSeq" id="WP_194706251.1">
    <property type="nucleotide sequence ID" value="NZ_JADKPN010000003.1"/>
</dbReference>
<keyword evidence="1" id="KW-0732">Signal</keyword>
<evidence type="ECO:0008006" key="4">
    <source>
        <dbReference type="Google" id="ProtNLM"/>
    </source>
</evidence>
<sequence>MSASRPLARTWATLAAGVTAATLVLSGPAAQAATIDQKPVSQGASWLTGQLTKNLVHNEQYQFDDIGLSIDVALGLHAAHKKPEVSAAITRAVARNVAFYVGDGDQGIYAGATAKAAWLAQVHGKDPRAFGGLDLVSQLEGRVASAAPITGRIEDAYDPTSASGGDYANVIGQAYAAEVLALADSPKAAPVASFLLDQQCSAGYFRLGFTADKTAKDQTCDGAPKRQRAADTDATAIAVLALRNVPGAPAEQATKKAVAWLTGVQAPNGSFGGGTSTKDANTNSTGLAGWALTSAGALGAATKAAVWVRNLQVAVNPCAKKLAKQGGAIAYDQDAYGTAQGFGIKKKDQDQWRRASAQALPVLTLAPAATGTLTARAPGSVASGAKLRISLTGVAPGQRVCVVEGASSYEFFSGRKATSQVTFVVASDPGARTFHVWVGNQRRDVTVRVTG</sequence>
<dbReference type="SUPFAM" id="SSF48239">
    <property type="entry name" value="Terpenoid cyclases/Protein prenyltransferases"/>
    <property type="match status" value="1"/>
</dbReference>